<evidence type="ECO:0000313" key="4">
    <source>
        <dbReference type="Ensembl" id="ENSTRUP00000056395.2"/>
    </source>
</evidence>
<protein>
    <submittedName>
        <fullName evidence="4">Anionic trypsin-2-like</fullName>
    </submittedName>
</protein>
<dbReference type="InParanoid" id="A0A3B5KJX7"/>
<evidence type="ECO:0000256" key="1">
    <source>
        <dbReference type="ARBA" id="ARBA00023157"/>
    </source>
</evidence>
<dbReference type="SUPFAM" id="SSF50494">
    <property type="entry name" value="Trypsin-like serine proteases"/>
    <property type="match status" value="1"/>
</dbReference>
<dbReference type="Pfam" id="PF00089">
    <property type="entry name" value="Trypsin"/>
    <property type="match status" value="1"/>
</dbReference>
<dbReference type="PANTHER" id="PTHR24271">
    <property type="entry name" value="KALLIKREIN-RELATED"/>
    <property type="match status" value="1"/>
</dbReference>
<dbReference type="PRINTS" id="PR00722">
    <property type="entry name" value="CHYMOTRYPSIN"/>
</dbReference>
<dbReference type="PROSITE" id="PS00134">
    <property type="entry name" value="TRYPSIN_HIS"/>
    <property type="match status" value="1"/>
</dbReference>
<accession>A0A3B5KJX7</accession>
<feature type="chain" id="PRO_5030075223" evidence="2">
    <location>
        <begin position="19"/>
        <end position="248"/>
    </location>
</feature>
<dbReference type="Gene3D" id="2.40.10.10">
    <property type="entry name" value="Trypsin-like serine proteases"/>
    <property type="match status" value="2"/>
</dbReference>
<feature type="domain" description="Peptidase S1" evidence="3">
    <location>
        <begin position="27"/>
        <end position="245"/>
    </location>
</feature>
<keyword evidence="5" id="KW-1185">Reference proteome</keyword>
<dbReference type="GO" id="GO:0006508">
    <property type="term" value="P:proteolysis"/>
    <property type="evidence" value="ECO:0007669"/>
    <property type="project" value="InterPro"/>
</dbReference>
<dbReference type="SMART" id="SM00020">
    <property type="entry name" value="Tryp_SPc"/>
    <property type="match status" value="1"/>
</dbReference>
<dbReference type="Ensembl" id="ENSTRUT00000055546.2">
    <property type="protein sequence ID" value="ENSTRUP00000056395.2"/>
    <property type="gene ID" value="ENSTRUG00000024588.2"/>
</dbReference>
<dbReference type="InterPro" id="IPR009003">
    <property type="entry name" value="Peptidase_S1_PA"/>
</dbReference>
<feature type="signal peptide" evidence="2">
    <location>
        <begin position="1"/>
        <end position="18"/>
    </location>
</feature>
<dbReference type="InterPro" id="IPR043504">
    <property type="entry name" value="Peptidase_S1_PA_chymotrypsin"/>
</dbReference>
<keyword evidence="1" id="KW-1015">Disulfide bond</keyword>
<sequence>MAMITNLLFVLAFGLTVTTEVDLHKRIIAGRNCTDEERPYHVKFQYASGCNRCGASLISDRWILTAAHCWNNSIPMRAMLSPHPGPGQEARFFQSPYFLNNESGRPDIMLLKLEQKTTTPYISLPNCTKRHIQKGDVVQIAGYGSNQVDRDNKKIPSEPQVLQCADFTVENRETFMYITNNIATEVFRVNTDQADPSPGDSGGGVEFDNAIYGVIIEAGHTTAHATKAAFADVCHYIDSIKQIMALHV</sequence>
<dbReference type="InterPro" id="IPR018114">
    <property type="entry name" value="TRYPSIN_HIS"/>
</dbReference>
<reference evidence="4 5" key="1">
    <citation type="journal article" date="2011" name="Genome Biol. Evol.">
        <title>Integration of the genetic map and genome assembly of fugu facilitates insights into distinct features of genome evolution in teleosts and mammals.</title>
        <authorList>
            <person name="Kai W."/>
            <person name="Kikuchi K."/>
            <person name="Tohari S."/>
            <person name="Chew A.K."/>
            <person name="Tay A."/>
            <person name="Fujiwara A."/>
            <person name="Hosoya S."/>
            <person name="Suetake H."/>
            <person name="Naruse K."/>
            <person name="Brenner S."/>
            <person name="Suzuki Y."/>
            <person name="Venkatesh B."/>
        </authorList>
    </citation>
    <scope>NUCLEOTIDE SEQUENCE [LARGE SCALE GENOMIC DNA]</scope>
</reference>
<name>A0A3B5KJX7_TAKRU</name>
<reference evidence="4" key="2">
    <citation type="submission" date="2025-08" db="UniProtKB">
        <authorList>
            <consortium name="Ensembl"/>
        </authorList>
    </citation>
    <scope>IDENTIFICATION</scope>
</reference>
<dbReference type="GO" id="GO:0004252">
    <property type="term" value="F:serine-type endopeptidase activity"/>
    <property type="evidence" value="ECO:0007669"/>
    <property type="project" value="InterPro"/>
</dbReference>
<evidence type="ECO:0000313" key="5">
    <source>
        <dbReference type="Proteomes" id="UP000005226"/>
    </source>
</evidence>
<dbReference type="Proteomes" id="UP000005226">
    <property type="component" value="Chromosome 17"/>
</dbReference>
<dbReference type="STRING" id="31033.ENSTRUP00000068065"/>
<dbReference type="PANTHER" id="PTHR24271:SF50">
    <property type="match status" value="1"/>
</dbReference>
<reference evidence="4" key="3">
    <citation type="submission" date="2025-09" db="UniProtKB">
        <authorList>
            <consortium name="Ensembl"/>
        </authorList>
    </citation>
    <scope>IDENTIFICATION</scope>
</reference>
<evidence type="ECO:0000256" key="2">
    <source>
        <dbReference type="SAM" id="SignalP"/>
    </source>
</evidence>
<dbReference type="InterPro" id="IPR001254">
    <property type="entry name" value="Trypsin_dom"/>
</dbReference>
<dbReference type="AlphaFoldDB" id="A0A3B5KJX7"/>
<organism evidence="4 5">
    <name type="scientific">Takifugu rubripes</name>
    <name type="common">Japanese pufferfish</name>
    <name type="synonym">Fugu rubripes</name>
    <dbReference type="NCBI Taxonomy" id="31033"/>
    <lineage>
        <taxon>Eukaryota</taxon>
        <taxon>Metazoa</taxon>
        <taxon>Chordata</taxon>
        <taxon>Craniata</taxon>
        <taxon>Vertebrata</taxon>
        <taxon>Euteleostomi</taxon>
        <taxon>Actinopterygii</taxon>
        <taxon>Neopterygii</taxon>
        <taxon>Teleostei</taxon>
        <taxon>Neoteleostei</taxon>
        <taxon>Acanthomorphata</taxon>
        <taxon>Eupercaria</taxon>
        <taxon>Tetraodontiformes</taxon>
        <taxon>Tetradontoidea</taxon>
        <taxon>Tetraodontidae</taxon>
        <taxon>Takifugu</taxon>
    </lineage>
</organism>
<keyword evidence="2" id="KW-0732">Signal</keyword>
<evidence type="ECO:0000259" key="3">
    <source>
        <dbReference type="PROSITE" id="PS50240"/>
    </source>
</evidence>
<proteinExistence type="predicted"/>
<dbReference type="GeneTree" id="ENSGT00390000009571"/>
<dbReference type="PROSITE" id="PS50240">
    <property type="entry name" value="TRYPSIN_DOM"/>
    <property type="match status" value="1"/>
</dbReference>
<gene>
    <name evidence="4" type="primary">LOC105419927</name>
</gene>
<dbReference type="InterPro" id="IPR001314">
    <property type="entry name" value="Peptidase_S1A"/>
</dbReference>